<evidence type="ECO:0000313" key="7">
    <source>
        <dbReference type="Proteomes" id="UP000450599"/>
    </source>
</evidence>
<dbReference type="Proteomes" id="UP000501982">
    <property type="component" value="Chromosome"/>
</dbReference>
<dbReference type="Proteomes" id="UP000095332">
    <property type="component" value="Unassembled WGS sequence"/>
</dbReference>
<evidence type="ECO:0000313" key="6">
    <source>
        <dbReference type="Proteomes" id="UP000095332"/>
    </source>
</evidence>
<dbReference type="Proteomes" id="UP000471216">
    <property type="component" value="Unassembled WGS sequence"/>
</dbReference>
<dbReference type="RefSeq" id="WP_008774512.1">
    <property type="nucleotide sequence ID" value="NZ_CP051672.1"/>
</dbReference>
<dbReference type="AlphaFoldDB" id="A0A174WJY3"/>
<dbReference type="InterPro" id="IPR011047">
    <property type="entry name" value="Quinoprotein_ADH-like_sf"/>
</dbReference>
<evidence type="ECO:0000313" key="8">
    <source>
        <dbReference type="Proteomes" id="UP000471216"/>
    </source>
</evidence>
<reference evidence="7 8" key="2">
    <citation type="journal article" date="2019" name="Nat. Med.">
        <title>A library of human gut bacterial isolates paired with longitudinal multiomics data enables mechanistic microbiome research.</title>
        <authorList>
            <person name="Poyet M."/>
            <person name="Groussin M."/>
            <person name="Gibbons S.M."/>
            <person name="Avila-Pacheco J."/>
            <person name="Jiang X."/>
            <person name="Kearney S.M."/>
            <person name="Perrotta A.R."/>
            <person name="Berdy B."/>
            <person name="Zhao S."/>
            <person name="Lieberman T.D."/>
            <person name="Swanson P.K."/>
            <person name="Smith M."/>
            <person name="Roesemann S."/>
            <person name="Alexander J.E."/>
            <person name="Rich S.A."/>
            <person name="Livny J."/>
            <person name="Vlamakis H."/>
            <person name="Clish C."/>
            <person name="Bullock K."/>
            <person name="Deik A."/>
            <person name="Scott J."/>
            <person name="Pierce K.A."/>
            <person name="Xavier R.J."/>
            <person name="Alm E.J."/>
        </authorList>
    </citation>
    <scope>NUCLEOTIDE SEQUENCE [LARGE SCALE GENOMIC DNA]</scope>
    <source>
        <strain evidence="4 8">BIOML-A10</strain>
        <strain evidence="3 7">BIOML-A11</strain>
    </source>
</reference>
<evidence type="ECO:0000313" key="2">
    <source>
        <dbReference type="EMBL" id="CUQ44410.1"/>
    </source>
</evidence>
<organism evidence="2 6">
    <name type="scientific">Parabacteroides distasonis</name>
    <dbReference type="NCBI Taxonomy" id="823"/>
    <lineage>
        <taxon>Bacteria</taxon>
        <taxon>Pseudomonadati</taxon>
        <taxon>Bacteroidota</taxon>
        <taxon>Bacteroidia</taxon>
        <taxon>Bacteroidales</taxon>
        <taxon>Tannerellaceae</taxon>
        <taxon>Parabacteroides</taxon>
    </lineage>
</organism>
<reference evidence="5 9" key="3">
    <citation type="submission" date="2020-04" db="EMBL/GenBank/DDBJ databases">
        <title>Complete Genomes and Methylome analysis of CBBP consortium that reverse antibiotic-induced susceptibility to vancomycin-resistant Enterococcus faecium infection.</title>
        <authorList>
            <person name="Fomenkov A."/>
            <person name="Zhang Z."/>
            <person name="Pamer E."/>
            <person name="Roberts R.J."/>
        </authorList>
    </citation>
    <scope>NUCLEOTIDE SEQUENCE [LARGE SCALE GENOMIC DNA]</scope>
    <source>
        <strain evidence="9">CBBP</strain>
        <strain evidence="5">CBBP-1</strain>
    </source>
</reference>
<evidence type="ECO:0000313" key="9">
    <source>
        <dbReference type="Proteomes" id="UP000501982"/>
    </source>
</evidence>
<evidence type="ECO:0000313" key="5">
    <source>
        <dbReference type="EMBL" id="QJE30923.1"/>
    </source>
</evidence>
<dbReference type="Proteomes" id="UP000450599">
    <property type="component" value="Unassembled WGS sequence"/>
</dbReference>
<evidence type="ECO:0000313" key="4">
    <source>
        <dbReference type="EMBL" id="MRZ08823.1"/>
    </source>
</evidence>
<accession>A0A174WJY3</accession>
<evidence type="ECO:0000256" key="1">
    <source>
        <dbReference type="SAM" id="SignalP"/>
    </source>
</evidence>
<gene>
    <name evidence="2" type="ORF">ERS852560_02935</name>
    <name evidence="4" type="ORF">GKD54_22035</name>
    <name evidence="3" type="ORF">GKD58_22270</name>
    <name evidence="5" type="ORF">HHO38_22720</name>
</gene>
<name>A0A174WJY3_PARDI</name>
<dbReference type="EMBL" id="CZBM01000013">
    <property type="protein sequence ID" value="CUQ44410.1"/>
    <property type="molecule type" value="Genomic_DNA"/>
</dbReference>
<reference evidence="2 6" key="1">
    <citation type="submission" date="2015-09" db="EMBL/GenBank/DDBJ databases">
        <authorList>
            <consortium name="Pathogen Informatics"/>
        </authorList>
    </citation>
    <scope>NUCLEOTIDE SEQUENCE [LARGE SCALE GENOMIC DNA]</scope>
    <source>
        <strain evidence="2 6">2789STDY5834948</strain>
    </source>
</reference>
<keyword evidence="1" id="KW-0732">Signal</keyword>
<sequence>MNKIVCLFLLIVFCWGCSSNSATEKHQGKRDNVINVRDRIKEIVIEDILVNSYSWPIVIDNYMLITDYKTANEFVHIFDKNDFKYITSIAPRGQGPGEIARIGSIEEDKMNRKFYVSDFGKYKIFSYDLDSAIADPAYLPIEKMTMNEQLVIEKYTYINDTLSIGVIIQRLGNGNFNPIVAKFNMATGKITPMSYTTHPDVKKKRVCFDISMEHGIYVETYIPHDLMTICNLDGTLKYNVYGTEWSTETHGIDYYGPVVFCNNRIVALYSGNKSFTNGKTNYPTKFVVFDLDGNYLKTLETGYPVIRFCYDKDNNRILMSLNADIQFAYLDVGDLLN</sequence>
<dbReference type="Pfam" id="PF17170">
    <property type="entry name" value="DUF5128"/>
    <property type="match status" value="1"/>
</dbReference>
<feature type="signal peptide" evidence="1">
    <location>
        <begin position="1"/>
        <end position="22"/>
    </location>
</feature>
<proteinExistence type="predicted"/>
<dbReference type="EMBL" id="WKMW01000044">
    <property type="protein sequence ID" value="MRY86929.1"/>
    <property type="molecule type" value="Genomic_DNA"/>
</dbReference>
<dbReference type="EMBL" id="CP051672">
    <property type="protein sequence ID" value="QJE30923.1"/>
    <property type="molecule type" value="Genomic_DNA"/>
</dbReference>
<protein>
    <submittedName>
        <fullName evidence="3">6-bladed beta-propeller</fullName>
    </submittedName>
</protein>
<evidence type="ECO:0000313" key="3">
    <source>
        <dbReference type="EMBL" id="MRY86929.1"/>
    </source>
</evidence>
<dbReference type="SUPFAM" id="SSF50998">
    <property type="entry name" value="Quinoprotein alcohol dehydrogenase-like"/>
    <property type="match status" value="1"/>
</dbReference>
<dbReference type="EMBL" id="WKMX01000039">
    <property type="protein sequence ID" value="MRZ08823.1"/>
    <property type="molecule type" value="Genomic_DNA"/>
</dbReference>
<feature type="chain" id="PRO_5036009340" evidence="1">
    <location>
        <begin position="23"/>
        <end position="337"/>
    </location>
</feature>